<feature type="domain" description="EXS" evidence="13">
    <location>
        <begin position="573"/>
        <end position="788"/>
    </location>
</feature>
<keyword evidence="6 12" id="KW-0812">Transmembrane</keyword>
<evidence type="ECO:0000259" key="13">
    <source>
        <dbReference type="PROSITE" id="PS51380"/>
    </source>
</evidence>
<evidence type="ECO:0000256" key="9">
    <source>
        <dbReference type="ARBA" id="ARBA00043939"/>
    </source>
</evidence>
<feature type="transmembrane region" description="Helical" evidence="12">
    <location>
        <begin position="514"/>
        <end position="532"/>
    </location>
</feature>
<dbReference type="AlphaFoldDB" id="A0AA35YZF6"/>
<accession>A0AA35YZF6</accession>
<dbReference type="Pfam" id="PF03105">
    <property type="entry name" value="SPX"/>
    <property type="match status" value="1"/>
</dbReference>
<evidence type="ECO:0000256" key="6">
    <source>
        <dbReference type="ARBA" id="ARBA00022692"/>
    </source>
</evidence>
<feature type="transmembrane region" description="Helical" evidence="12">
    <location>
        <begin position="449"/>
        <end position="468"/>
    </location>
</feature>
<evidence type="ECO:0000256" key="5">
    <source>
        <dbReference type="ARBA" id="ARBA00022592"/>
    </source>
</evidence>
<keyword evidence="5" id="KW-0592">Phosphate transport</keyword>
<comment type="similarity">
    <text evidence="2">Belongs to the SYG1 (TC 2.A.94) family.</text>
</comment>
<sequence length="788" mass="91145">MKFGKEFASQMIPEWRDAYMSYSCLKTLLKEILIFRQRQIMYRSPAKAPVKATSLKRKGSLFRTFSGLTSGYGNTSPRKDEEDEVILVSAMQVADEEQGEELRSYQTTFLRSTEEGSDFEQVFFRQLDLEFNGVIKFYQGKVEEVLKQAEELNIQMDALIALRIKVNDPHAIPPFINEKTSGAYPLEVIQEINTSGDGNEEEEEEEEEKKRSDDRKGYKMASLEVLNHIKLNDTAETPRSTVRSVFHLGKSELHYNKKELKYAQEKLKLAFIEFHEKLRFLKSYSFLNQLAFSKIMKKYDKITSRNASDAYLKTVDESYLGQSDEVVKLLERVEAAFIKHFCNGNRRQGMDTLRPKAKRDRHRITFFVGCFFGCSLALIVAIIVLVHARNLLQHRSRTAYMNTIFPLYSLFGFVVLHILMYAANVYYWTRYRVNYSFIFGFKQGTELGFKEVLLLGSGLSVVTLAGILSNLEMDLDERTQSYKALTELLPLGLVIVLLLITVCPFNIFYRANRFFLLVCLWHCICAPFYLVTLPDFFLADQFTSQVQLLRSLQFYVCYYGWGDYKQRDASTCNGSNIYKTIHIVVAVIPYWIRVLQCLRRLCEGRDSTQAMNALKYFSIIVAVVTRTIQTQIGQADGRYTETTTEIATAATDGRYMTIKYIALATSIFATIFATYWDLVMDWGLLCRNSVNPWLRDKLILPKKSIYFIAMVLNVLLRLAWMQTVLGFHEGRFLHRNALVAIVASLEIIRRGLWNFFRLENEHLNNVGKFRAVKSVPLPFSHEDRQKDL</sequence>
<proteinExistence type="inferred from homology"/>
<dbReference type="GO" id="GO:0005886">
    <property type="term" value="C:plasma membrane"/>
    <property type="evidence" value="ECO:0007669"/>
    <property type="project" value="UniProtKB-SubCell"/>
</dbReference>
<name>A0AA35YZF6_LACSI</name>
<evidence type="ECO:0000256" key="8">
    <source>
        <dbReference type="ARBA" id="ARBA00023136"/>
    </source>
</evidence>
<evidence type="ECO:0000256" key="1">
    <source>
        <dbReference type="ARBA" id="ARBA00004651"/>
    </source>
</evidence>
<evidence type="ECO:0000256" key="12">
    <source>
        <dbReference type="SAM" id="Phobius"/>
    </source>
</evidence>
<feature type="coiled-coil region" evidence="10">
    <location>
        <begin position="135"/>
        <end position="162"/>
    </location>
</feature>
<dbReference type="EMBL" id="OX465080">
    <property type="protein sequence ID" value="CAI9283020.1"/>
    <property type="molecule type" value="Genomic_DNA"/>
</dbReference>
<feature type="transmembrane region" description="Helical" evidence="12">
    <location>
        <begin position="660"/>
        <end position="685"/>
    </location>
</feature>
<keyword evidence="3" id="KW-0813">Transport</keyword>
<dbReference type="GO" id="GO:0006817">
    <property type="term" value="P:phosphate ion transport"/>
    <property type="evidence" value="ECO:0007669"/>
    <property type="project" value="UniProtKB-KW"/>
</dbReference>
<keyword evidence="8 12" id="KW-0472">Membrane</keyword>
<keyword evidence="16" id="KW-1185">Reference proteome</keyword>
<feature type="transmembrane region" description="Helical" evidence="12">
    <location>
        <begin position="705"/>
        <end position="727"/>
    </location>
</feature>
<feature type="transmembrane region" description="Helical" evidence="12">
    <location>
        <begin position="488"/>
        <end position="507"/>
    </location>
</feature>
<feature type="transmembrane region" description="Helical" evidence="12">
    <location>
        <begin position="407"/>
        <end position="428"/>
    </location>
</feature>
<evidence type="ECO:0000313" key="16">
    <source>
        <dbReference type="Proteomes" id="UP001177003"/>
    </source>
</evidence>
<comment type="subcellular location">
    <subcellularLocation>
        <location evidence="1">Cell membrane</location>
        <topology evidence="1">Multi-pass membrane protein</topology>
    </subcellularLocation>
</comment>
<reference evidence="15" key="1">
    <citation type="submission" date="2023-04" db="EMBL/GenBank/DDBJ databases">
        <authorList>
            <person name="Vijverberg K."/>
            <person name="Xiong W."/>
            <person name="Schranz E."/>
        </authorList>
    </citation>
    <scope>NUCLEOTIDE SEQUENCE</scope>
</reference>
<dbReference type="PANTHER" id="PTHR10783:SF112">
    <property type="entry name" value="EXS-RELATED"/>
    <property type="match status" value="1"/>
</dbReference>
<dbReference type="PROSITE" id="PS51380">
    <property type="entry name" value="EXS"/>
    <property type="match status" value="1"/>
</dbReference>
<feature type="transmembrane region" description="Helical" evidence="12">
    <location>
        <begin position="577"/>
        <end position="595"/>
    </location>
</feature>
<gene>
    <name evidence="15" type="ORF">LSALG_LOCUS22636</name>
</gene>
<evidence type="ECO:0000256" key="4">
    <source>
        <dbReference type="ARBA" id="ARBA00022475"/>
    </source>
</evidence>
<dbReference type="Pfam" id="PF03124">
    <property type="entry name" value="EXS"/>
    <property type="match status" value="1"/>
</dbReference>
<dbReference type="CDD" id="cd14476">
    <property type="entry name" value="SPX_PHO1_like"/>
    <property type="match status" value="1"/>
</dbReference>
<evidence type="ECO:0000256" key="7">
    <source>
        <dbReference type="ARBA" id="ARBA00022989"/>
    </source>
</evidence>
<dbReference type="Proteomes" id="UP001177003">
    <property type="component" value="Chromosome 4"/>
</dbReference>
<feature type="compositionally biased region" description="Acidic residues" evidence="11">
    <location>
        <begin position="198"/>
        <end position="207"/>
    </location>
</feature>
<keyword evidence="4" id="KW-1003">Cell membrane</keyword>
<organism evidence="15 16">
    <name type="scientific">Lactuca saligna</name>
    <name type="common">Willowleaf lettuce</name>
    <dbReference type="NCBI Taxonomy" id="75948"/>
    <lineage>
        <taxon>Eukaryota</taxon>
        <taxon>Viridiplantae</taxon>
        <taxon>Streptophyta</taxon>
        <taxon>Embryophyta</taxon>
        <taxon>Tracheophyta</taxon>
        <taxon>Spermatophyta</taxon>
        <taxon>Magnoliopsida</taxon>
        <taxon>eudicotyledons</taxon>
        <taxon>Gunneridae</taxon>
        <taxon>Pentapetalae</taxon>
        <taxon>asterids</taxon>
        <taxon>campanulids</taxon>
        <taxon>Asterales</taxon>
        <taxon>Asteraceae</taxon>
        <taxon>Cichorioideae</taxon>
        <taxon>Cichorieae</taxon>
        <taxon>Lactucinae</taxon>
        <taxon>Lactuca</taxon>
    </lineage>
</organism>
<feature type="region of interest" description="Disordered" evidence="11">
    <location>
        <begin position="193"/>
        <end position="216"/>
    </location>
</feature>
<evidence type="ECO:0000313" key="15">
    <source>
        <dbReference type="EMBL" id="CAI9283020.1"/>
    </source>
</evidence>
<evidence type="ECO:0000256" key="2">
    <source>
        <dbReference type="ARBA" id="ARBA00009665"/>
    </source>
</evidence>
<feature type="domain" description="SPX" evidence="14">
    <location>
        <begin position="1"/>
        <end position="313"/>
    </location>
</feature>
<dbReference type="GO" id="GO:0000822">
    <property type="term" value="F:inositol hexakisphosphate binding"/>
    <property type="evidence" value="ECO:0007669"/>
    <property type="project" value="TreeGrafter"/>
</dbReference>
<dbReference type="PROSITE" id="PS51382">
    <property type="entry name" value="SPX"/>
    <property type="match status" value="1"/>
</dbReference>
<comment type="function">
    <text evidence="9">May transport inorganic phosphate (Pi).</text>
</comment>
<dbReference type="InterPro" id="IPR034092">
    <property type="entry name" value="PHO1_SPX"/>
</dbReference>
<evidence type="ECO:0000256" key="3">
    <source>
        <dbReference type="ARBA" id="ARBA00022448"/>
    </source>
</evidence>
<keyword evidence="10" id="KW-0175">Coiled coil</keyword>
<protein>
    <recommendedName>
        <fullName evidence="17">SPX domain-containing protein</fullName>
    </recommendedName>
</protein>
<evidence type="ECO:0008006" key="17">
    <source>
        <dbReference type="Google" id="ProtNLM"/>
    </source>
</evidence>
<dbReference type="InterPro" id="IPR004342">
    <property type="entry name" value="EXS_C"/>
</dbReference>
<evidence type="ECO:0000256" key="11">
    <source>
        <dbReference type="SAM" id="MobiDB-lite"/>
    </source>
</evidence>
<feature type="transmembrane region" description="Helical" evidence="12">
    <location>
        <begin position="364"/>
        <end position="387"/>
    </location>
</feature>
<evidence type="ECO:0000259" key="14">
    <source>
        <dbReference type="PROSITE" id="PS51382"/>
    </source>
</evidence>
<keyword evidence="7 12" id="KW-1133">Transmembrane helix</keyword>
<dbReference type="GO" id="GO:0016036">
    <property type="term" value="P:cellular response to phosphate starvation"/>
    <property type="evidence" value="ECO:0007669"/>
    <property type="project" value="TreeGrafter"/>
</dbReference>
<evidence type="ECO:0000256" key="10">
    <source>
        <dbReference type="SAM" id="Coils"/>
    </source>
</evidence>
<dbReference type="PANTHER" id="PTHR10783">
    <property type="entry name" value="XENOTROPIC AND POLYTROPIC RETROVIRUS RECEPTOR 1-RELATED"/>
    <property type="match status" value="1"/>
</dbReference>
<dbReference type="InterPro" id="IPR004331">
    <property type="entry name" value="SPX_dom"/>
</dbReference>
<dbReference type="GO" id="GO:0005802">
    <property type="term" value="C:trans-Golgi network"/>
    <property type="evidence" value="ECO:0007669"/>
    <property type="project" value="TreeGrafter"/>
</dbReference>